<organism evidence="5 6">
    <name type="scientific">Allokutzneria albata</name>
    <name type="common">Kibdelosporangium albatum</name>
    <dbReference type="NCBI Taxonomy" id="211114"/>
    <lineage>
        <taxon>Bacteria</taxon>
        <taxon>Bacillati</taxon>
        <taxon>Actinomycetota</taxon>
        <taxon>Actinomycetes</taxon>
        <taxon>Pseudonocardiales</taxon>
        <taxon>Pseudonocardiaceae</taxon>
        <taxon>Allokutzneria</taxon>
    </lineage>
</organism>
<dbReference type="InterPro" id="IPR011711">
    <property type="entry name" value="GntR_C"/>
</dbReference>
<dbReference type="CDD" id="cd07377">
    <property type="entry name" value="WHTH_GntR"/>
    <property type="match status" value="1"/>
</dbReference>
<dbReference type="GO" id="GO:0003677">
    <property type="term" value="F:DNA binding"/>
    <property type="evidence" value="ECO:0007669"/>
    <property type="project" value="UniProtKB-KW"/>
</dbReference>
<dbReference type="RefSeq" id="WP_052407304.1">
    <property type="nucleotide sequence ID" value="NZ_JOEF01000007.1"/>
</dbReference>
<dbReference type="Gene3D" id="1.20.120.530">
    <property type="entry name" value="GntR ligand-binding domain-like"/>
    <property type="match status" value="1"/>
</dbReference>
<proteinExistence type="predicted"/>
<evidence type="ECO:0000313" key="5">
    <source>
        <dbReference type="EMBL" id="SDM69826.1"/>
    </source>
</evidence>
<dbReference type="InterPro" id="IPR036390">
    <property type="entry name" value="WH_DNA-bd_sf"/>
</dbReference>
<dbReference type="SUPFAM" id="SSF46785">
    <property type="entry name" value="Winged helix' DNA-binding domain"/>
    <property type="match status" value="1"/>
</dbReference>
<dbReference type="Gene3D" id="1.10.10.10">
    <property type="entry name" value="Winged helix-like DNA-binding domain superfamily/Winged helix DNA-binding domain"/>
    <property type="match status" value="1"/>
</dbReference>
<dbReference type="eggNOG" id="COG1802">
    <property type="taxonomic scope" value="Bacteria"/>
</dbReference>
<evidence type="ECO:0000313" key="6">
    <source>
        <dbReference type="Proteomes" id="UP000183376"/>
    </source>
</evidence>
<sequence length="225" mass="24204">MSEGEVAGCWSLAGDEELSTGERVYLALRQRIVSGQLTDGCRLVETRLAARFNVSRTPVREAVKRLTADGLIAPDALKGLVVVAVGPEEADEIFQVRAALDGLAASLAAERITGDSLARLHRANDRVRDGLAAGDLAGMVEANLDFHAEIYAVAGNRTLSRIADKLNAFVVRTSSRAFGSTEFVHEVLAEHEEIAAALARRDGEEAARLSREHMNTARRNARSDG</sequence>
<reference evidence="5 6" key="1">
    <citation type="submission" date="2016-10" db="EMBL/GenBank/DDBJ databases">
        <authorList>
            <person name="de Groot N.N."/>
        </authorList>
    </citation>
    <scope>NUCLEOTIDE SEQUENCE [LARGE SCALE GENOMIC DNA]</scope>
    <source>
        <strain evidence="5 6">DSM 44149</strain>
    </source>
</reference>
<dbReference type="SMART" id="SM00895">
    <property type="entry name" value="FCD"/>
    <property type="match status" value="1"/>
</dbReference>
<dbReference type="GO" id="GO:0003700">
    <property type="term" value="F:DNA-binding transcription factor activity"/>
    <property type="evidence" value="ECO:0007669"/>
    <property type="project" value="InterPro"/>
</dbReference>
<evidence type="ECO:0000256" key="2">
    <source>
        <dbReference type="ARBA" id="ARBA00023125"/>
    </source>
</evidence>
<name>A0A1G9VCN5_ALLAB</name>
<dbReference type="PANTHER" id="PTHR43537:SF24">
    <property type="entry name" value="GLUCONATE OPERON TRANSCRIPTIONAL REPRESSOR"/>
    <property type="match status" value="1"/>
</dbReference>
<dbReference type="Pfam" id="PF07729">
    <property type="entry name" value="FCD"/>
    <property type="match status" value="1"/>
</dbReference>
<accession>A0A1G9VCN5</accession>
<dbReference type="AlphaFoldDB" id="A0A1G9VCN5"/>
<dbReference type="PROSITE" id="PS50949">
    <property type="entry name" value="HTH_GNTR"/>
    <property type="match status" value="1"/>
</dbReference>
<dbReference type="PRINTS" id="PR00035">
    <property type="entry name" value="HTHGNTR"/>
</dbReference>
<dbReference type="Pfam" id="PF00392">
    <property type="entry name" value="GntR"/>
    <property type="match status" value="1"/>
</dbReference>
<feature type="domain" description="HTH gntR-type" evidence="4">
    <location>
        <begin position="18"/>
        <end position="85"/>
    </location>
</feature>
<keyword evidence="2 5" id="KW-0238">DNA-binding</keyword>
<evidence type="ECO:0000256" key="1">
    <source>
        <dbReference type="ARBA" id="ARBA00023015"/>
    </source>
</evidence>
<dbReference type="InterPro" id="IPR036388">
    <property type="entry name" value="WH-like_DNA-bd_sf"/>
</dbReference>
<dbReference type="EMBL" id="LT629701">
    <property type="protein sequence ID" value="SDM69826.1"/>
    <property type="molecule type" value="Genomic_DNA"/>
</dbReference>
<protein>
    <submittedName>
        <fullName evidence="5">DNA-binding transcriptional regulator, GntR family</fullName>
    </submittedName>
</protein>
<dbReference type="InterPro" id="IPR000524">
    <property type="entry name" value="Tscrpt_reg_HTH_GntR"/>
</dbReference>
<keyword evidence="3" id="KW-0804">Transcription</keyword>
<dbReference type="STRING" id="211114.SAMN04489726_2955"/>
<dbReference type="OrthoDB" id="8680240at2"/>
<dbReference type="InterPro" id="IPR008920">
    <property type="entry name" value="TF_FadR/GntR_C"/>
</dbReference>
<dbReference type="Proteomes" id="UP000183376">
    <property type="component" value="Chromosome I"/>
</dbReference>
<keyword evidence="1" id="KW-0805">Transcription regulation</keyword>
<evidence type="ECO:0000259" key="4">
    <source>
        <dbReference type="PROSITE" id="PS50949"/>
    </source>
</evidence>
<gene>
    <name evidence="5" type="ORF">SAMN04489726_2955</name>
</gene>
<dbReference type="PANTHER" id="PTHR43537">
    <property type="entry name" value="TRANSCRIPTIONAL REGULATOR, GNTR FAMILY"/>
    <property type="match status" value="1"/>
</dbReference>
<keyword evidence="6" id="KW-1185">Reference proteome</keyword>
<dbReference type="SUPFAM" id="SSF48008">
    <property type="entry name" value="GntR ligand-binding domain-like"/>
    <property type="match status" value="1"/>
</dbReference>
<dbReference type="SMART" id="SM00345">
    <property type="entry name" value="HTH_GNTR"/>
    <property type="match status" value="1"/>
</dbReference>
<evidence type="ECO:0000256" key="3">
    <source>
        <dbReference type="ARBA" id="ARBA00023163"/>
    </source>
</evidence>